<dbReference type="EMBL" id="AQHW01000029">
    <property type="protein sequence ID" value="KKB47375.1"/>
    <property type="molecule type" value="Genomic_DNA"/>
</dbReference>
<evidence type="ECO:0000313" key="1">
    <source>
        <dbReference type="EMBL" id="KKB47375.1"/>
    </source>
</evidence>
<name>A0A0F5IPT9_9BACT</name>
<sequence length="42" mass="4622">MLVFSFLVTGKGIKKLHSGLILLQTLTFKPSTGLEKFHSGVF</sequence>
<keyword evidence="2" id="KW-1185">Reference proteome</keyword>
<organism evidence="1 2">
    <name type="scientific">Parabacteroides gordonii MS-1 = DSM 23371</name>
    <dbReference type="NCBI Taxonomy" id="1203610"/>
    <lineage>
        <taxon>Bacteria</taxon>
        <taxon>Pseudomonadati</taxon>
        <taxon>Bacteroidota</taxon>
        <taxon>Bacteroidia</taxon>
        <taxon>Bacteroidales</taxon>
        <taxon>Tannerellaceae</taxon>
        <taxon>Parabacteroides</taxon>
    </lineage>
</organism>
<dbReference type="Proteomes" id="UP000033035">
    <property type="component" value="Unassembled WGS sequence"/>
</dbReference>
<protein>
    <submittedName>
        <fullName evidence="1">Uncharacterized protein</fullName>
    </submittedName>
</protein>
<dbReference type="HOGENOM" id="CLU_3255182_0_0_10"/>
<evidence type="ECO:0000313" key="2">
    <source>
        <dbReference type="Proteomes" id="UP000033035"/>
    </source>
</evidence>
<accession>A0A0F5IPT9</accession>
<comment type="caution">
    <text evidence="1">The sequence shown here is derived from an EMBL/GenBank/DDBJ whole genome shotgun (WGS) entry which is preliminary data.</text>
</comment>
<dbReference type="PATRIC" id="fig|1203610.3.peg.5119"/>
<gene>
    <name evidence="1" type="ORF">HMPREF1536_05019</name>
</gene>
<reference evidence="1 2" key="1">
    <citation type="submission" date="2013-04" db="EMBL/GenBank/DDBJ databases">
        <title>The Genome Sequence of Parabacteroides gordonii DSM 23371.</title>
        <authorList>
            <consortium name="The Broad Institute Genomics Platform"/>
            <person name="Earl A."/>
            <person name="Ward D."/>
            <person name="Feldgarden M."/>
            <person name="Gevers D."/>
            <person name="Martens E."/>
            <person name="Sakamoto M."/>
            <person name="Benno Y."/>
            <person name="Suzuki N."/>
            <person name="Matsunaga N."/>
            <person name="Koshihara K."/>
            <person name="Seki M."/>
            <person name="Komiya H."/>
            <person name="Walker B."/>
            <person name="Young S."/>
            <person name="Zeng Q."/>
            <person name="Gargeya S."/>
            <person name="Fitzgerald M."/>
            <person name="Haas B."/>
            <person name="Abouelleil A."/>
            <person name="Allen A.W."/>
            <person name="Alvarado L."/>
            <person name="Arachchi H.M."/>
            <person name="Berlin A.M."/>
            <person name="Chapman S.B."/>
            <person name="Gainer-Dewar J."/>
            <person name="Goldberg J."/>
            <person name="Griggs A."/>
            <person name="Gujja S."/>
            <person name="Hansen M."/>
            <person name="Howarth C."/>
            <person name="Imamovic A."/>
            <person name="Ireland A."/>
            <person name="Larimer J."/>
            <person name="McCowan C."/>
            <person name="Murphy C."/>
            <person name="Pearson M."/>
            <person name="Poon T.W."/>
            <person name="Priest M."/>
            <person name="Roberts A."/>
            <person name="Saif S."/>
            <person name="Shea T."/>
            <person name="Sisk P."/>
            <person name="Sykes S."/>
            <person name="Wortman J."/>
            <person name="Nusbaum C."/>
            <person name="Birren B."/>
        </authorList>
    </citation>
    <scope>NUCLEOTIDE SEQUENCE [LARGE SCALE GENOMIC DNA]</scope>
    <source>
        <strain evidence="1 2">MS-1</strain>
    </source>
</reference>
<dbReference type="AlphaFoldDB" id="A0A0F5IPT9"/>
<proteinExistence type="predicted"/>
<dbReference type="STRING" id="1203610.HMPREF1536_05019"/>